<feature type="domain" description="YopX protein" evidence="1">
    <location>
        <begin position="3"/>
        <end position="160"/>
    </location>
</feature>
<dbReference type="SUPFAM" id="SSF159006">
    <property type="entry name" value="YopX-like"/>
    <property type="match status" value="1"/>
</dbReference>
<dbReference type="RefSeq" id="WP_311835284.1">
    <property type="nucleotide sequence ID" value="NZ_JARQBJ010000002.1"/>
</dbReference>
<dbReference type="EMBL" id="JARQBJ010000002">
    <property type="protein sequence ID" value="MDT2810050.1"/>
    <property type="molecule type" value="Genomic_DNA"/>
</dbReference>
<dbReference type="InterPro" id="IPR023385">
    <property type="entry name" value="YopX-like_C"/>
</dbReference>
<dbReference type="AlphaFoldDB" id="A0AAW8TV47"/>
<proteinExistence type="predicted"/>
<dbReference type="InterPro" id="IPR019096">
    <property type="entry name" value="YopX_protein"/>
</dbReference>
<gene>
    <name evidence="2" type="ORF">P7H43_06105</name>
</gene>
<protein>
    <submittedName>
        <fullName evidence="2">YopX family protein</fullName>
    </submittedName>
</protein>
<comment type="caution">
    <text evidence="2">The sequence shown here is derived from an EMBL/GenBank/DDBJ whole genome shotgun (WGS) entry which is preliminary data.</text>
</comment>
<evidence type="ECO:0000313" key="2">
    <source>
        <dbReference type="EMBL" id="MDT2810050.1"/>
    </source>
</evidence>
<dbReference type="Pfam" id="PF09643">
    <property type="entry name" value="YopX"/>
    <property type="match status" value="1"/>
</dbReference>
<dbReference type="Proteomes" id="UP001256711">
    <property type="component" value="Unassembled WGS sequence"/>
</dbReference>
<name>A0AAW8TV47_9ENTE</name>
<accession>A0AAW8TV47</accession>
<reference evidence="2" key="1">
    <citation type="submission" date="2023-03" db="EMBL/GenBank/DDBJ databases">
        <authorList>
            <person name="Shen W."/>
            <person name="Cai J."/>
        </authorList>
    </citation>
    <scope>NUCLEOTIDE SEQUENCE</scope>
    <source>
        <strain evidence="2">B226-2</strain>
    </source>
</reference>
<sequence>MIKFRAWDPLNKIMITSFYRSYAHTELGRFSYGLHTVNDNEIKAMAYVNTLESLIYKYSHDLILMQSTEFKDNSDTEVFEGDIINVNWFYADFDPVELGAFENEEYAERVIVKKEFGNFGFWWEEADSWVDLATLAMSSRLDEESFEILGNIYENAELLKGANK</sequence>
<dbReference type="InterPro" id="IPR010024">
    <property type="entry name" value="CHP16711"/>
</dbReference>
<dbReference type="Gene3D" id="2.30.30.290">
    <property type="entry name" value="YopX-like domains"/>
    <property type="match status" value="1"/>
</dbReference>
<evidence type="ECO:0000313" key="3">
    <source>
        <dbReference type="Proteomes" id="UP001256711"/>
    </source>
</evidence>
<evidence type="ECO:0000259" key="1">
    <source>
        <dbReference type="Pfam" id="PF09643"/>
    </source>
</evidence>
<organism evidence="2 3">
    <name type="scientific">Enterococcus asini</name>
    <dbReference type="NCBI Taxonomy" id="57732"/>
    <lineage>
        <taxon>Bacteria</taxon>
        <taxon>Bacillati</taxon>
        <taxon>Bacillota</taxon>
        <taxon>Bacilli</taxon>
        <taxon>Lactobacillales</taxon>
        <taxon>Enterococcaceae</taxon>
        <taxon>Enterococcus</taxon>
    </lineage>
</organism>
<dbReference type="NCBIfam" id="TIGR01671">
    <property type="entry name" value="phage_TIGR01671"/>
    <property type="match status" value="1"/>
</dbReference>